<keyword evidence="3" id="KW-0012">Acyltransferase</keyword>
<evidence type="ECO:0000256" key="3">
    <source>
        <dbReference type="ARBA" id="ARBA00023315"/>
    </source>
</evidence>
<evidence type="ECO:0000313" key="5">
    <source>
        <dbReference type="Proteomes" id="UP001595925"/>
    </source>
</evidence>
<dbReference type="Proteomes" id="UP001595925">
    <property type="component" value="Unassembled WGS sequence"/>
</dbReference>
<dbReference type="PANTHER" id="PTHR11104:SF0">
    <property type="entry name" value="SPBETA PROPHAGE-DERIVED AMINOGLYCOSIDE N(3')-ACETYLTRANSFERASE-LIKE PROTEIN YOKD"/>
    <property type="match status" value="1"/>
</dbReference>
<accession>A0ABD5Q9S8</accession>
<dbReference type="InterPro" id="IPR028345">
    <property type="entry name" value="Antibiotic_NAT-like"/>
</dbReference>
<dbReference type="RefSeq" id="WP_224827996.1">
    <property type="nucleotide sequence ID" value="NZ_JAIVEF010000003.1"/>
</dbReference>
<comment type="caution">
    <text evidence="4">The sequence shown here is derived from an EMBL/GenBank/DDBJ whole genome shotgun (WGS) entry which is preliminary data.</text>
</comment>
<dbReference type="SUPFAM" id="SSF110710">
    <property type="entry name" value="TTHA0583/YokD-like"/>
    <property type="match status" value="1"/>
</dbReference>
<gene>
    <name evidence="4" type="ORF">ACFPFO_01715</name>
</gene>
<keyword evidence="5" id="KW-1185">Reference proteome</keyword>
<dbReference type="PANTHER" id="PTHR11104">
    <property type="entry name" value="AMINOGLYCOSIDE N3-ACETYLTRANSFERASE"/>
    <property type="match status" value="1"/>
</dbReference>
<evidence type="ECO:0000256" key="2">
    <source>
        <dbReference type="ARBA" id="ARBA00022679"/>
    </source>
</evidence>
<name>A0ABD5Q9S8_9EURY</name>
<dbReference type="InterPro" id="IPR003679">
    <property type="entry name" value="Amioglycoside_AcTrfase"/>
</dbReference>
<dbReference type="EMBL" id="JBHSJG010000005">
    <property type="protein sequence ID" value="MFC4986513.1"/>
    <property type="molecule type" value="Genomic_DNA"/>
</dbReference>
<evidence type="ECO:0000313" key="4">
    <source>
        <dbReference type="EMBL" id="MFC4986513.1"/>
    </source>
</evidence>
<dbReference type="Pfam" id="PF02522">
    <property type="entry name" value="Antibiotic_NAT"/>
    <property type="match status" value="1"/>
</dbReference>
<dbReference type="GO" id="GO:0016746">
    <property type="term" value="F:acyltransferase activity"/>
    <property type="evidence" value="ECO:0007669"/>
    <property type="project" value="UniProtKB-KW"/>
</dbReference>
<sequence length="254" mass="26661">MALSRAEIRGGFRGLGIEDGDALVVHGSLSSLGRVEDGAEAVVDALFDAVGERGTVAMPTFTRYDEPYDHEGSPSTVGAITEAFRTRPDVVRSSHPTKSVAVRGPEADRYVAGHEPGNSLGPGSPIHRVVADGASILLCGVDHTANSTLHVAERLAGLPYRDQTAETTHRTDGATETVEVNRVHCSRGFESAGAVASRLGLESVGRVGAGTVRLVDGPALLSLVADLLEADPGLLLCDLPDCERCAYARRRLAE</sequence>
<dbReference type="AlphaFoldDB" id="A0ABD5Q9S8"/>
<reference evidence="4 5" key="1">
    <citation type="journal article" date="2019" name="Int. J. Syst. Evol. Microbiol.">
        <title>The Global Catalogue of Microorganisms (GCM) 10K type strain sequencing project: providing services to taxonomists for standard genome sequencing and annotation.</title>
        <authorList>
            <consortium name="The Broad Institute Genomics Platform"/>
            <consortium name="The Broad Institute Genome Sequencing Center for Infectious Disease"/>
            <person name="Wu L."/>
            <person name="Ma J."/>
        </authorList>
    </citation>
    <scope>NUCLEOTIDE SEQUENCE [LARGE SCALE GENOMIC DNA]</scope>
    <source>
        <strain evidence="4 5">CGMCC 1.15824</strain>
    </source>
</reference>
<proteinExistence type="inferred from homology"/>
<evidence type="ECO:0000256" key="1">
    <source>
        <dbReference type="ARBA" id="ARBA00006383"/>
    </source>
</evidence>
<comment type="similarity">
    <text evidence="1">Belongs to the antibiotic N-acetyltransferase family.</text>
</comment>
<keyword evidence="2" id="KW-0808">Transferase</keyword>
<organism evidence="4 5">
    <name type="scientific">Saliphagus infecundisoli</name>
    <dbReference type="NCBI Taxonomy" id="1849069"/>
    <lineage>
        <taxon>Archaea</taxon>
        <taxon>Methanobacteriati</taxon>
        <taxon>Methanobacteriota</taxon>
        <taxon>Stenosarchaea group</taxon>
        <taxon>Halobacteria</taxon>
        <taxon>Halobacteriales</taxon>
        <taxon>Natrialbaceae</taxon>
        <taxon>Saliphagus</taxon>
    </lineage>
</organism>
<protein>
    <submittedName>
        <fullName evidence="4">AAC(3) family N-acetyltransferase</fullName>
    </submittedName>
</protein>